<dbReference type="InterPro" id="IPR036271">
    <property type="entry name" value="Tet_transcr_reg_TetR-rel_C_sf"/>
</dbReference>
<dbReference type="InterPro" id="IPR009057">
    <property type="entry name" value="Homeodomain-like_sf"/>
</dbReference>
<evidence type="ECO:0000256" key="2">
    <source>
        <dbReference type="ARBA" id="ARBA00023015"/>
    </source>
</evidence>
<protein>
    <submittedName>
        <fullName evidence="7">TetR/AcrR family transcriptional regulator</fullName>
    </submittedName>
</protein>
<name>A0ABV3DJ25_9ACTN</name>
<dbReference type="PANTHER" id="PTHR47506">
    <property type="entry name" value="TRANSCRIPTIONAL REGULATORY PROTEIN"/>
    <property type="match status" value="1"/>
</dbReference>
<feature type="DNA-binding region" description="H-T-H motif" evidence="5">
    <location>
        <begin position="36"/>
        <end position="55"/>
    </location>
</feature>
<keyword evidence="4" id="KW-0804">Transcription</keyword>
<dbReference type="InterPro" id="IPR039538">
    <property type="entry name" value="BetI_C"/>
</dbReference>
<dbReference type="Pfam" id="PF00440">
    <property type="entry name" value="TetR_N"/>
    <property type="match status" value="1"/>
</dbReference>
<reference evidence="7 8" key="1">
    <citation type="submission" date="2024-06" db="EMBL/GenBank/DDBJ databases">
        <title>The Natural Products Discovery Center: Release of the First 8490 Sequenced Strains for Exploring Actinobacteria Biosynthetic Diversity.</title>
        <authorList>
            <person name="Kalkreuter E."/>
            <person name="Kautsar S.A."/>
            <person name="Yang D."/>
            <person name="Bader C.D."/>
            <person name="Teijaro C.N."/>
            <person name="Fluegel L."/>
            <person name="Davis C.M."/>
            <person name="Simpson J.R."/>
            <person name="Lauterbach L."/>
            <person name="Steele A.D."/>
            <person name="Gui C."/>
            <person name="Meng S."/>
            <person name="Li G."/>
            <person name="Viehrig K."/>
            <person name="Ye F."/>
            <person name="Su P."/>
            <person name="Kiefer A.F."/>
            <person name="Nichols A."/>
            <person name="Cepeda A.J."/>
            <person name="Yan W."/>
            <person name="Fan B."/>
            <person name="Jiang Y."/>
            <person name="Adhikari A."/>
            <person name="Zheng C.-J."/>
            <person name="Schuster L."/>
            <person name="Cowan T.M."/>
            <person name="Smanski M.J."/>
            <person name="Chevrette M.G."/>
            <person name="De Carvalho L.P.S."/>
            <person name="Shen B."/>
        </authorList>
    </citation>
    <scope>NUCLEOTIDE SEQUENCE [LARGE SCALE GENOMIC DNA]</scope>
    <source>
        <strain evidence="7 8">NPDC048946</strain>
    </source>
</reference>
<dbReference type="InterPro" id="IPR001647">
    <property type="entry name" value="HTH_TetR"/>
</dbReference>
<dbReference type="PANTHER" id="PTHR47506:SF6">
    <property type="entry name" value="HTH-TYPE TRANSCRIPTIONAL REPRESSOR NEMR"/>
    <property type="match status" value="1"/>
</dbReference>
<keyword evidence="2" id="KW-0805">Transcription regulation</keyword>
<keyword evidence="1" id="KW-0678">Repressor</keyword>
<accession>A0ABV3DJ25</accession>
<evidence type="ECO:0000256" key="5">
    <source>
        <dbReference type="PROSITE-ProRule" id="PRU00335"/>
    </source>
</evidence>
<evidence type="ECO:0000313" key="7">
    <source>
        <dbReference type="EMBL" id="MEU8135750.1"/>
    </source>
</evidence>
<dbReference type="EMBL" id="JBEZFP010000049">
    <property type="protein sequence ID" value="MEU8135750.1"/>
    <property type="molecule type" value="Genomic_DNA"/>
</dbReference>
<dbReference type="Gene3D" id="1.10.357.10">
    <property type="entry name" value="Tetracycline Repressor, domain 2"/>
    <property type="match status" value="1"/>
</dbReference>
<dbReference type="Proteomes" id="UP001551482">
    <property type="component" value="Unassembled WGS sequence"/>
</dbReference>
<feature type="domain" description="HTH tetR-type" evidence="6">
    <location>
        <begin position="13"/>
        <end position="73"/>
    </location>
</feature>
<keyword evidence="3 5" id="KW-0238">DNA-binding</keyword>
<dbReference type="RefSeq" id="WP_358355733.1">
    <property type="nucleotide sequence ID" value="NZ_JBEZFP010000049.1"/>
</dbReference>
<comment type="caution">
    <text evidence="7">The sequence shown here is derived from an EMBL/GenBank/DDBJ whole genome shotgun (WGS) entry which is preliminary data.</text>
</comment>
<evidence type="ECO:0000256" key="3">
    <source>
        <dbReference type="ARBA" id="ARBA00023125"/>
    </source>
</evidence>
<organism evidence="7 8">
    <name type="scientific">Streptodolium elevatio</name>
    <dbReference type="NCBI Taxonomy" id="3157996"/>
    <lineage>
        <taxon>Bacteria</taxon>
        <taxon>Bacillati</taxon>
        <taxon>Actinomycetota</taxon>
        <taxon>Actinomycetes</taxon>
        <taxon>Kitasatosporales</taxon>
        <taxon>Streptomycetaceae</taxon>
        <taxon>Streptodolium</taxon>
    </lineage>
</organism>
<dbReference type="Pfam" id="PF13977">
    <property type="entry name" value="TetR_C_6"/>
    <property type="match status" value="1"/>
</dbReference>
<dbReference type="PROSITE" id="PS50977">
    <property type="entry name" value="HTH_TETR_2"/>
    <property type="match status" value="1"/>
</dbReference>
<dbReference type="PRINTS" id="PR00455">
    <property type="entry name" value="HTHTETR"/>
</dbReference>
<sequence length="199" mass="21809">MTAQVRRSYAKGRAKRREIIDQAVALFGEVGYRGASLREIAARCGISHPGLIHHFPTKEALLLAVLAQRDEDDARRLTAAGEVGVARLRRMVEVVELNTGRRAIVEMFTALAAEATSADHPAHAYFAERYRNTIAGLTYDYAHARKAGLLRPGIDPEEAARQLIALMDGLQVQWLIDSEGTDMAAIVRAHVQAQLTVGV</sequence>
<proteinExistence type="predicted"/>
<dbReference type="SUPFAM" id="SSF48498">
    <property type="entry name" value="Tetracyclin repressor-like, C-terminal domain"/>
    <property type="match status" value="1"/>
</dbReference>
<evidence type="ECO:0000256" key="4">
    <source>
        <dbReference type="ARBA" id="ARBA00023163"/>
    </source>
</evidence>
<evidence type="ECO:0000313" key="8">
    <source>
        <dbReference type="Proteomes" id="UP001551482"/>
    </source>
</evidence>
<evidence type="ECO:0000256" key="1">
    <source>
        <dbReference type="ARBA" id="ARBA00022491"/>
    </source>
</evidence>
<evidence type="ECO:0000259" key="6">
    <source>
        <dbReference type="PROSITE" id="PS50977"/>
    </source>
</evidence>
<gene>
    <name evidence="7" type="ORF">AB0C36_19795</name>
</gene>
<keyword evidence="8" id="KW-1185">Reference proteome</keyword>
<dbReference type="SUPFAM" id="SSF46689">
    <property type="entry name" value="Homeodomain-like"/>
    <property type="match status" value="1"/>
</dbReference>